<evidence type="ECO:0000256" key="1">
    <source>
        <dbReference type="ARBA" id="ARBA00010646"/>
    </source>
</evidence>
<comment type="similarity">
    <text evidence="1">Belongs to the glycosyl hydrolase 25 family.</text>
</comment>
<dbReference type="Pfam" id="PF01183">
    <property type="entry name" value="Glyco_hydro_25"/>
    <property type="match status" value="1"/>
</dbReference>
<dbReference type="SUPFAM" id="SSF51445">
    <property type="entry name" value="(Trans)glycosidases"/>
    <property type="match status" value="1"/>
</dbReference>
<dbReference type="InterPro" id="IPR017853">
    <property type="entry name" value="GH"/>
</dbReference>
<dbReference type="PROSITE" id="PS51904">
    <property type="entry name" value="GLYCOSYL_HYDROL_F25_2"/>
    <property type="match status" value="1"/>
</dbReference>
<evidence type="ECO:0000256" key="3">
    <source>
        <dbReference type="ARBA" id="ARBA00023295"/>
    </source>
</evidence>
<feature type="compositionally biased region" description="Polar residues" evidence="4">
    <location>
        <begin position="65"/>
        <end position="84"/>
    </location>
</feature>
<accession>A0A0K2GXE4</accession>
<keyword evidence="2 5" id="KW-0378">Hydrolase</keyword>
<reference evidence="5 6" key="1">
    <citation type="submission" date="2013-10" db="EMBL/GenBank/DDBJ databases">
        <title>Complete genome sequence of Corynebacterium lactis DSM 45799(T), isolated from raw cow milk.</title>
        <authorList>
            <person name="Ruckert C."/>
            <person name="Albersmeier A."/>
            <person name="Lipski A."/>
            <person name="Kalinowski J."/>
        </authorList>
    </citation>
    <scope>NUCLEOTIDE SEQUENCE [LARGE SCALE GENOMIC DNA]</scope>
    <source>
        <strain evidence="5 6">RW2-5</strain>
    </source>
</reference>
<dbReference type="PATRIC" id="fig|1408189.4.peg.100"/>
<evidence type="ECO:0000256" key="2">
    <source>
        <dbReference type="ARBA" id="ARBA00022801"/>
    </source>
</evidence>
<dbReference type="Proteomes" id="UP000058446">
    <property type="component" value="Chromosome"/>
</dbReference>
<protein>
    <submittedName>
        <fullName evidence="5">Hydrolase</fullName>
    </submittedName>
</protein>
<dbReference type="Gene3D" id="3.20.20.80">
    <property type="entry name" value="Glycosidases"/>
    <property type="match status" value="1"/>
</dbReference>
<dbReference type="PROSITE" id="PS51257">
    <property type="entry name" value="PROKAR_LIPOPROTEIN"/>
    <property type="match status" value="1"/>
</dbReference>
<evidence type="ECO:0000313" key="5">
    <source>
        <dbReference type="EMBL" id="ALA66462.1"/>
    </source>
</evidence>
<keyword evidence="6" id="KW-1185">Reference proteome</keyword>
<dbReference type="EMBL" id="CP006841">
    <property type="protein sequence ID" value="ALA66462.1"/>
    <property type="molecule type" value="Genomic_DNA"/>
</dbReference>
<organism evidence="5 6">
    <name type="scientific">Corynebacterium lactis RW2-5</name>
    <dbReference type="NCBI Taxonomy" id="1408189"/>
    <lineage>
        <taxon>Bacteria</taxon>
        <taxon>Bacillati</taxon>
        <taxon>Actinomycetota</taxon>
        <taxon>Actinomycetes</taxon>
        <taxon>Mycobacteriales</taxon>
        <taxon>Corynebacteriaceae</taxon>
        <taxon>Corynebacterium</taxon>
    </lineage>
</organism>
<evidence type="ECO:0000256" key="4">
    <source>
        <dbReference type="SAM" id="MobiDB-lite"/>
    </source>
</evidence>
<feature type="region of interest" description="Disordered" evidence="4">
    <location>
        <begin position="65"/>
        <end position="90"/>
    </location>
</feature>
<dbReference type="GO" id="GO:0003796">
    <property type="term" value="F:lysozyme activity"/>
    <property type="evidence" value="ECO:0007669"/>
    <property type="project" value="InterPro"/>
</dbReference>
<dbReference type="InterPro" id="IPR002053">
    <property type="entry name" value="Glyco_hydro_25"/>
</dbReference>
<dbReference type="GO" id="GO:0016998">
    <property type="term" value="P:cell wall macromolecule catabolic process"/>
    <property type="evidence" value="ECO:0007669"/>
    <property type="project" value="InterPro"/>
</dbReference>
<dbReference type="PANTHER" id="PTHR34135:SF2">
    <property type="entry name" value="LYSOZYME"/>
    <property type="match status" value="1"/>
</dbReference>
<dbReference type="SMART" id="SM00641">
    <property type="entry name" value="Glyco_25"/>
    <property type="match status" value="1"/>
</dbReference>
<evidence type="ECO:0000313" key="6">
    <source>
        <dbReference type="Proteomes" id="UP000058446"/>
    </source>
</evidence>
<gene>
    <name evidence="5" type="ORF">CLAC_00485</name>
</gene>
<name>A0A0K2GXE4_9CORY</name>
<proteinExistence type="inferred from homology"/>
<keyword evidence="3" id="KW-0326">Glycosidase</keyword>
<dbReference type="OrthoDB" id="287365at2"/>
<dbReference type="AlphaFoldDB" id="A0A0K2GXE4"/>
<dbReference type="KEGG" id="clw:CLAC_00485"/>
<dbReference type="RefSeq" id="WP_053411248.1">
    <property type="nucleotide sequence ID" value="NZ_CP006841.1"/>
</dbReference>
<dbReference type="GO" id="GO:0009253">
    <property type="term" value="P:peptidoglycan catabolic process"/>
    <property type="evidence" value="ECO:0007669"/>
    <property type="project" value="InterPro"/>
</dbReference>
<sequence>MTKLHRLAFTASQKRSMSAAFGVIACAPLLLAGVAGATPAPAQDMPESPSLPTEVISDIANNAQATETSNAKEPSKPSISTRTGFQRGPEGIDVSKWQRPGGAALNWQKVAASGQKFAFIKATDPTEGDSAYFIEDSVAAAKAGLLIGSYHKAHPDQSATEQADAYAALLAKRDAAAPNAKTLPPVLDIELDNGLKPAALQDWTKQFLQRIEAKTGETPIIYTYRSFWKVQMGNSTDFTNYPLWLAAYQDNAPTDIPGGWTSMLFWQRSSTGKVSGIPTQVDQDVFNGSAEELTALADAH</sequence>
<dbReference type="PANTHER" id="PTHR34135">
    <property type="entry name" value="LYSOZYME"/>
    <property type="match status" value="1"/>
</dbReference>
<dbReference type="GO" id="GO:0016052">
    <property type="term" value="P:carbohydrate catabolic process"/>
    <property type="evidence" value="ECO:0007669"/>
    <property type="project" value="TreeGrafter"/>
</dbReference>
<dbReference type="InterPro" id="IPR018077">
    <property type="entry name" value="Glyco_hydro_fam25_subgr"/>
</dbReference>